<gene>
    <name evidence="3" type="ordered locus">Selin_0156</name>
</gene>
<reference evidence="3 4" key="1">
    <citation type="submission" date="2010-12" db="EMBL/GenBank/DDBJ databases">
        <title>Complete sequence of Desulfurispirillum indicum S5.</title>
        <authorList>
            <consortium name="US DOE Joint Genome Institute"/>
            <person name="Lucas S."/>
            <person name="Copeland A."/>
            <person name="Lapidus A."/>
            <person name="Cheng J.-F."/>
            <person name="Goodwin L."/>
            <person name="Pitluck S."/>
            <person name="Chertkov O."/>
            <person name="Held B."/>
            <person name="Detter J.C."/>
            <person name="Han C."/>
            <person name="Tapia R."/>
            <person name="Land M."/>
            <person name="Hauser L."/>
            <person name="Kyrpides N."/>
            <person name="Ivanova N."/>
            <person name="Mikhailova N."/>
            <person name="Haggblom M."/>
            <person name="Rauschenbach I."/>
            <person name="Bini E."/>
            <person name="Woyke T."/>
        </authorList>
    </citation>
    <scope>NUCLEOTIDE SEQUENCE [LARGE SCALE GENOMIC DNA]</scope>
    <source>
        <strain evidence="4">ATCC BAA-1389 / DSM 22839 / S5</strain>
    </source>
</reference>
<protein>
    <recommendedName>
        <fullName evidence="5">DUF3373 domain-containing protein</fullName>
    </recommendedName>
</protein>
<organism evidence="3 4">
    <name type="scientific">Desulfurispirillum indicum (strain ATCC BAA-1389 / DSM 22839 / S5)</name>
    <dbReference type="NCBI Taxonomy" id="653733"/>
    <lineage>
        <taxon>Bacteria</taxon>
        <taxon>Pseudomonadati</taxon>
        <taxon>Chrysiogenota</taxon>
        <taxon>Chrysiogenia</taxon>
        <taxon>Chrysiogenales</taxon>
        <taxon>Chrysiogenaceae</taxon>
        <taxon>Desulfurispirillum</taxon>
    </lineage>
</organism>
<evidence type="ECO:0000256" key="1">
    <source>
        <dbReference type="SAM" id="Coils"/>
    </source>
</evidence>
<dbReference type="Pfam" id="PF11853">
    <property type="entry name" value="DUF3373"/>
    <property type="match status" value="1"/>
</dbReference>
<dbReference type="InterPro" id="IPR021803">
    <property type="entry name" value="DUF3373"/>
</dbReference>
<evidence type="ECO:0000313" key="4">
    <source>
        <dbReference type="Proteomes" id="UP000002572"/>
    </source>
</evidence>
<name>E6W5I3_DESIS</name>
<dbReference type="InParanoid" id="E6W5I3"/>
<dbReference type="AlphaFoldDB" id="E6W5I3"/>
<dbReference type="KEGG" id="din:Selin_0156"/>
<dbReference type="Proteomes" id="UP000002572">
    <property type="component" value="Chromosome"/>
</dbReference>
<feature type="chain" id="PRO_5003214332" description="DUF3373 domain-containing protein" evidence="2">
    <location>
        <begin position="23"/>
        <end position="505"/>
    </location>
</feature>
<proteinExistence type="predicted"/>
<evidence type="ECO:0000313" key="3">
    <source>
        <dbReference type="EMBL" id="ADU64914.1"/>
    </source>
</evidence>
<evidence type="ECO:0000256" key="2">
    <source>
        <dbReference type="SAM" id="SignalP"/>
    </source>
</evidence>
<dbReference type="HOGENOM" id="CLU_505929_0_0_0"/>
<sequence>MRKIISISLAIAATASMSYAQANTELQELRQQIQQLEQRQQELEKQRFDQRLSRVEAQAMGDNLKFDVDYRVTMDSLKYKLHSGATQENSSLLANRMILGMNFRPNDSVRFAGKLAYNKAFGDTANHSQSNTDPGYANFDWVVNENPLDNTLKVKEAYFHYATSMGSVPFAASLGRRPSTDGFLAHLREGDSHYQSPLAHSINVEFDGASFTWQLEGLIGLPGSSFKICTGRGLTNANPRFDMMGYDYAKDESLHSNIDMLGFIFQPYSDGQYTVQTQAFKAWNLIGFTGADMMAYQNAVGTFMMDPDPNNLANNYVNMMMAQPSFSDVGDMYGATVSVLANGVGDFNSFLDNTKLFVSYAVSQTLPNDSMSMLGSTDNKTGYSIWMGAEIPGMITRNGRLGFEYNEGSKYWRSFTYGEDTMIGSKLAARGKAYEAYYTQPLVGNTLSMQLRYTYIDYDYTGSNAFFGDDGAPQTIADAAAAGAAMGMDPVDSASDIRLSFRYRF</sequence>
<keyword evidence="4" id="KW-1185">Reference proteome</keyword>
<keyword evidence="2" id="KW-0732">Signal</keyword>
<dbReference type="OrthoDB" id="9760233at2"/>
<accession>E6W5I3</accession>
<evidence type="ECO:0008006" key="5">
    <source>
        <dbReference type="Google" id="ProtNLM"/>
    </source>
</evidence>
<dbReference type="EMBL" id="CP002432">
    <property type="protein sequence ID" value="ADU64914.1"/>
    <property type="molecule type" value="Genomic_DNA"/>
</dbReference>
<feature type="coiled-coil region" evidence="1">
    <location>
        <begin position="12"/>
        <end position="58"/>
    </location>
</feature>
<dbReference type="eggNOG" id="ENOG502Z9YV">
    <property type="taxonomic scope" value="Bacteria"/>
</dbReference>
<dbReference type="RefSeq" id="WP_013504803.1">
    <property type="nucleotide sequence ID" value="NC_014836.1"/>
</dbReference>
<feature type="signal peptide" evidence="2">
    <location>
        <begin position="1"/>
        <end position="22"/>
    </location>
</feature>
<dbReference type="STRING" id="653733.Selin_0156"/>
<keyword evidence="1" id="KW-0175">Coiled coil</keyword>